<dbReference type="Proteomes" id="UP000770717">
    <property type="component" value="Unassembled WGS sequence"/>
</dbReference>
<proteinExistence type="predicted"/>
<gene>
    <name evidence="2" type="ORF">GDO78_021397</name>
</gene>
<comment type="caution">
    <text evidence="2">The sequence shown here is derived from an EMBL/GenBank/DDBJ whole genome shotgun (WGS) entry which is preliminary data.</text>
</comment>
<sequence length="82" mass="8963">MSCSAISRELTEPSGTPVPPSTVGRSLARSGLHGRSVADVENKARRPNYGMVVSVRRRQRGMGLLGYSKSWGSGRNYWCPHC</sequence>
<name>A0A8J6B2X5_ELECQ</name>
<evidence type="ECO:0000313" key="2">
    <source>
        <dbReference type="EMBL" id="KAG9460506.1"/>
    </source>
</evidence>
<keyword evidence="3" id="KW-1185">Reference proteome</keyword>
<accession>A0A8J6B2X5</accession>
<evidence type="ECO:0000313" key="3">
    <source>
        <dbReference type="Proteomes" id="UP000770717"/>
    </source>
</evidence>
<evidence type="ECO:0000256" key="1">
    <source>
        <dbReference type="SAM" id="MobiDB-lite"/>
    </source>
</evidence>
<dbReference type="EMBL" id="WNTK01063247">
    <property type="protein sequence ID" value="KAG9460506.1"/>
    <property type="molecule type" value="Genomic_DNA"/>
</dbReference>
<dbReference type="AlphaFoldDB" id="A0A8J6B2X5"/>
<feature type="region of interest" description="Disordered" evidence="1">
    <location>
        <begin position="1"/>
        <end position="43"/>
    </location>
</feature>
<organism evidence="2 3">
    <name type="scientific">Eleutherodactylus coqui</name>
    <name type="common">Puerto Rican coqui</name>
    <dbReference type="NCBI Taxonomy" id="57060"/>
    <lineage>
        <taxon>Eukaryota</taxon>
        <taxon>Metazoa</taxon>
        <taxon>Chordata</taxon>
        <taxon>Craniata</taxon>
        <taxon>Vertebrata</taxon>
        <taxon>Euteleostomi</taxon>
        <taxon>Amphibia</taxon>
        <taxon>Batrachia</taxon>
        <taxon>Anura</taxon>
        <taxon>Neobatrachia</taxon>
        <taxon>Hyloidea</taxon>
        <taxon>Eleutherodactylidae</taxon>
        <taxon>Eleutherodactylinae</taxon>
        <taxon>Eleutherodactylus</taxon>
        <taxon>Eleutherodactylus</taxon>
    </lineage>
</organism>
<reference evidence="2" key="1">
    <citation type="thesis" date="2020" institute="ProQuest LLC" country="789 East Eisenhower Parkway, Ann Arbor, MI, USA">
        <title>Comparative Genomics and Chromosome Evolution.</title>
        <authorList>
            <person name="Mudd A.B."/>
        </authorList>
    </citation>
    <scope>NUCLEOTIDE SEQUENCE</scope>
    <source>
        <strain evidence="2">HN-11 Male</strain>
        <tissue evidence="2">Kidney and liver</tissue>
    </source>
</reference>
<protein>
    <submittedName>
        <fullName evidence="2">Uncharacterized protein</fullName>
    </submittedName>
</protein>